<dbReference type="GO" id="GO:0006355">
    <property type="term" value="P:regulation of DNA-templated transcription"/>
    <property type="evidence" value="ECO:0007669"/>
    <property type="project" value="UniProtKB-ARBA"/>
</dbReference>
<gene>
    <name evidence="5" type="ORF">BHK69_18360</name>
</gene>
<name>A0A1D7U441_9HYPH</name>
<dbReference type="AlphaFoldDB" id="A0A1D7U441"/>
<keyword evidence="3" id="KW-0804">Transcription</keyword>
<dbReference type="RefSeq" id="WP_069691350.1">
    <property type="nucleotide sequence ID" value="NZ_CP017147.1"/>
</dbReference>
<dbReference type="Pfam" id="PF13412">
    <property type="entry name" value="HTH_24"/>
    <property type="match status" value="1"/>
</dbReference>
<reference evidence="5 6" key="1">
    <citation type="journal article" date="2015" name="Antonie Van Leeuwenhoek">
        <title>Bosea vaviloviae sp. nov., a new species of slow-growing rhizobia isolated from nodules of the relict species Vavilovia formosa (Stev.) Fed.</title>
        <authorList>
            <person name="Safronova V.I."/>
            <person name="Kuznetsova I.G."/>
            <person name="Sazanova A.L."/>
            <person name="Kimeklis A.K."/>
            <person name="Belimov A.A."/>
            <person name="Andronov E.E."/>
            <person name="Pinaev A.G."/>
            <person name="Chizhevskaya E.P."/>
            <person name="Pukhaev A.R."/>
            <person name="Popov K.P."/>
            <person name="Willems A."/>
            <person name="Tikhonovich I.A."/>
        </authorList>
    </citation>
    <scope>NUCLEOTIDE SEQUENCE [LARGE SCALE GENOMIC DNA]</scope>
    <source>
        <strain evidence="5 6">Vaf18</strain>
    </source>
</reference>
<dbReference type="EMBL" id="CP017147">
    <property type="protein sequence ID" value="AOO82140.1"/>
    <property type="molecule type" value="Genomic_DNA"/>
</dbReference>
<dbReference type="InterPro" id="IPR036388">
    <property type="entry name" value="WH-like_DNA-bd_sf"/>
</dbReference>
<dbReference type="SUPFAM" id="SSF46785">
    <property type="entry name" value="Winged helix' DNA-binding domain"/>
    <property type="match status" value="1"/>
</dbReference>
<accession>A0A1D7U441</accession>
<dbReference type="PROSITE" id="PS00519">
    <property type="entry name" value="HTH_ASNC_1"/>
    <property type="match status" value="1"/>
</dbReference>
<dbReference type="Gene3D" id="3.30.70.920">
    <property type="match status" value="1"/>
</dbReference>
<dbReference type="InterPro" id="IPR000485">
    <property type="entry name" value="AsnC-type_HTH_dom"/>
</dbReference>
<dbReference type="InterPro" id="IPR019885">
    <property type="entry name" value="Tscrpt_reg_HTH_AsnC-type_CS"/>
</dbReference>
<dbReference type="GO" id="GO:0043200">
    <property type="term" value="P:response to amino acid"/>
    <property type="evidence" value="ECO:0007669"/>
    <property type="project" value="TreeGrafter"/>
</dbReference>
<feature type="domain" description="HTH asnC-type" evidence="4">
    <location>
        <begin position="8"/>
        <end position="71"/>
    </location>
</feature>
<dbReference type="InterPro" id="IPR019887">
    <property type="entry name" value="Tscrpt_reg_AsnC/Lrp_C"/>
</dbReference>
<dbReference type="InterPro" id="IPR036390">
    <property type="entry name" value="WH_DNA-bd_sf"/>
</dbReference>
<sequence>MASQSQGLDPFDLAILRELQRDSTRSIEDLAALVNLSRNACWRRIKLLEEAGVIRARVALVEASKVNAGLTVLIRIRTSQHSAKWAEAFRDTVRALPEIVGAYRTSGEVDYILRARVPDVAAYDRLYQRLIARVDMVDVAASFVMEEIKDTTEVPLGYA</sequence>
<keyword evidence="2" id="KW-0238">DNA-binding</keyword>
<evidence type="ECO:0000256" key="3">
    <source>
        <dbReference type="ARBA" id="ARBA00023163"/>
    </source>
</evidence>
<evidence type="ECO:0000256" key="2">
    <source>
        <dbReference type="ARBA" id="ARBA00023125"/>
    </source>
</evidence>
<evidence type="ECO:0000256" key="1">
    <source>
        <dbReference type="ARBA" id="ARBA00023015"/>
    </source>
</evidence>
<dbReference type="InterPro" id="IPR019888">
    <property type="entry name" value="Tscrpt_reg_AsnC-like"/>
</dbReference>
<dbReference type="Proteomes" id="UP000094969">
    <property type="component" value="Chromosome"/>
</dbReference>
<dbReference type="KEGG" id="bvv:BHK69_18360"/>
<dbReference type="PROSITE" id="PS50956">
    <property type="entry name" value="HTH_ASNC_2"/>
    <property type="match status" value="1"/>
</dbReference>
<dbReference type="OrthoDB" id="9812082at2"/>
<dbReference type="GO" id="GO:0043565">
    <property type="term" value="F:sequence-specific DNA binding"/>
    <property type="evidence" value="ECO:0007669"/>
    <property type="project" value="InterPro"/>
</dbReference>
<dbReference type="PANTHER" id="PTHR30154:SF17">
    <property type="entry name" value="DNA-BINDING TRANSCRIPTIONAL ACTIVATOR DECR"/>
    <property type="match status" value="1"/>
</dbReference>
<protein>
    <submittedName>
        <fullName evidence="5">Transcriptional regulator</fullName>
    </submittedName>
</protein>
<dbReference type="SUPFAM" id="SSF54909">
    <property type="entry name" value="Dimeric alpha+beta barrel"/>
    <property type="match status" value="1"/>
</dbReference>
<dbReference type="GO" id="GO:0005829">
    <property type="term" value="C:cytosol"/>
    <property type="evidence" value="ECO:0007669"/>
    <property type="project" value="TreeGrafter"/>
</dbReference>
<evidence type="ECO:0000313" key="6">
    <source>
        <dbReference type="Proteomes" id="UP000094969"/>
    </source>
</evidence>
<organism evidence="5 6">
    <name type="scientific">Bosea vaviloviae</name>
    <dbReference type="NCBI Taxonomy" id="1526658"/>
    <lineage>
        <taxon>Bacteria</taxon>
        <taxon>Pseudomonadati</taxon>
        <taxon>Pseudomonadota</taxon>
        <taxon>Alphaproteobacteria</taxon>
        <taxon>Hyphomicrobiales</taxon>
        <taxon>Boseaceae</taxon>
        <taxon>Bosea</taxon>
    </lineage>
</organism>
<dbReference type="InterPro" id="IPR011991">
    <property type="entry name" value="ArsR-like_HTH"/>
</dbReference>
<evidence type="ECO:0000259" key="4">
    <source>
        <dbReference type="PROSITE" id="PS50956"/>
    </source>
</evidence>
<keyword evidence="6" id="KW-1185">Reference proteome</keyword>
<keyword evidence="1" id="KW-0805">Transcription regulation</keyword>
<evidence type="ECO:0000313" key="5">
    <source>
        <dbReference type="EMBL" id="AOO82140.1"/>
    </source>
</evidence>
<proteinExistence type="predicted"/>
<dbReference type="STRING" id="1526658.BHK69_18360"/>
<dbReference type="CDD" id="cd00090">
    <property type="entry name" value="HTH_ARSR"/>
    <property type="match status" value="1"/>
</dbReference>
<dbReference type="SMART" id="SM00344">
    <property type="entry name" value="HTH_ASNC"/>
    <property type="match status" value="1"/>
</dbReference>
<dbReference type="Pfam" id="PF01037">
    <property type="entry name" value="AsnC_trans_reg"/>
    <property type="match status" value="1"/>
</dbReference>
<dbReference type="InterPro" id="IPR011008">
    <property type="entry name" value="Dimeric_a/b-barrel"/>
</dbReference>
<dbReference type="Gene3D" id="1.10.10.10">
    <property type="entry name" value="Winged helix-like DNA-binding domain superfamily/Winged helix DNA-binding domain"/>
    <property type="match status" value="1"/>
</dbReference>
<dbReference type="PANTHER" id="PTHR30154">
    <property type="entry name" value="LEUCINE-RESPONSIVE REGULATORY PROTEIN"/>
    <property type="match status" value="1"/>
</dbReference>
<dbReference type="PRINTS" id="PR00033">
    <property type="entry name" value="HTHASNC"/>
</dbReference>